<dbReference type="GO" id="GO:0009055">
    <property type="term" value="F:electron transfer activity"/>
    <property type="evidence" value="ECO:0007669"/>
    <property type="project" value="InterPro"/>
</dbReference>
<dbReference type="PANTHER" id="PTHR43717">
    <property type="entry name" value="ANAEROBIC NITRIC OXIDE REDUCTASE FLAVORUBREDOXIN"/>
    <property type="match status" value="1"/>
</dbReference>
<dbReference type="PATRIC" id="fig|935198.13.peg.1997"/>
<comment type="similarity">
    <text evidence="1">In the N-terminal section; belongs to the zinc metallo-hydrolase group 3 family.</text>
</comment>
<dbReference type="PROSITE" id="PS00201">
    <property type="entry name" value="FLAVODOXIN"/>
    <property type="match status" value="1"/>
</dbReference>
<dbReference type="KEGG" id="cbk:CLL_A2042"/>
<dbReference type="InterPro" id="IPR029039">
    <property type="entry name" value="Flavoprotein-like_sf"/>
</dbReference>
<dbReference type="SUPFAM" id="SSF52218">
    <property type="entry name" value="Flavoproteins"/>
    <property type="match status" value="1"/>
</dbReference>
<reference evidence="3" key="2">
    <citation type="submission" date="2009-08" db="EMBL/GenBank/DDBJ databases">
        <authorList>
            <person name="Shrivastava S."/>
            <person name="Brinkac L.M."/>
            <person name="Dodson R.J."/>
            <person name="Harkins D.M."/>
            <person name="Durkin A.S."/>
            <person name="Sutton G."/>
        </authorList>
    </citation>
    <scope>NUCLEOTIDE SEQUENCE</scope>
    <source>
        <strain evidence="3">Eklund 17B</strain>
    </source>
</reference>
<dbReference type="SUPFAM" id="SSF56281">
    <property type="entry name" value="Metallo-hydrolase/oxidoreductase"/>
    <property type="match status" value="1"/>
</dbReference>
<evidence type="ECO:0000259" key="2">
    <source>
        <dbReference type="PROSITE" id="PS50902"/>
    </source>
</evidence>
<proteinExistence type="inferred from homology"/>
<dbReference type="InterPro" id="IPR001279">
    <property type="entry name" value="Metallo-B-lactamas"/>
</dbReference>
<dbReference type="Pfam" id="PF19583">
    <property type="entry name" value="ODP"/>
    <property type="match status" value="1"/>
</dbReference>
<dbReference type="EMBL" id="CP001056">
    <property type="protein sequence ID" value="ACD24125.1"/>
    <property type="molecule type" value="Genomic_DNA"/>
</dbReference>
<dbReference type="GO" id="GO:0016651">
    <property type="term" value="F:oxidoreductase activity, acting on NAD(P)H"/>
    <property type="evidence" value="ECO:0007669"/>
    <property type="project" value="UniProtKB-ARBA"/>
</dbReference>
<dbReference type="InterPro" id="IPR016440">
    <property type="entry name" value="Rubredoxin-O_OxRdtase"/>
</dbReference>
<evidence type="ECO:0000256" key="1">
    <source>
        <dbReference type="ARBA" id="ARBA00007121"/>
    </source>
</evidence>
<dbReference type="Gene3D" id="3.60.15.10">
    <property type="entry name" value="Ribonuclease Z/Hydroxyacylglutathione hydrolase-like"/>
    <property type="match status" value="1"/>
</dbReference>
<organism evidence="3">
    <name type="scientific">Clostridium botulinum (strain Eklund 17B / Type B)</name>
    <dbReference type="NCBI Taxonomy" id="935198"/>
    <lineage>
        <taxon>Bacteria</taxon>
        <taxon>Bacillati</taxon>
        <taxon>Bacillota</taxon>
        <taxon>Clostridia</taxon>
        <taxon>Eubacteriales</taxon>
        <taxon>Clostridiaceae</taxon>
        <taxon>Clostridium</taxon>
    </lineage>
</organism>
<gene>
    <name evidence="3" type="ordered locus">CLL_A2042</name>
</gene>
<dbReference type="InterPro" id="IPR036866">
    <property type="entry name" value="RibonucZ/Hydroxyglut_hydro"/>
</dbReference>
<dbReference type="SMART" id="SM00849">
    <property type="entry name" value="Lactamase_B"/>
    <property type="match status" value="1"/>
</dbReference>
<reference evidence="3" key="1">
    <citation type="submission" date="2009-06" db="EMBL/GenBank/DDBJ databases">
        <authorList>
            <consortium name="US DOE Joint Genome Institute (JGI-PGF)"/>
            <person name="Lucas S."/>
            <person name="Copeland A."/>
            <person name="Lapidus A."/>
            <person name="Glavina del Rio T."/>
            <person name="Dalin E."/>
            <person name="Tice H."/>
            <person name="Bruce D."/>
            <person name="Goodwin L."/>
            <person name="Pitluck S."/>
            <person name="Kyrpides N."/>
            <person name="Mavromatis K."/>
            <person name="Ivanova N."/>
            <person name="Saunders E."/>
            <person name="Brettin T."/>
            <person name="Detter J.C."/>
            <person name="Han C."/>
            <person name="Larimer F."/>
            <person name="Land M."/>
            <person name="Hauser L."/>
            <person name="Markowitz V."/>
            <person name="Cheng J.-F."/>
            <person name="Hugenholtz P."/>
            <person name="Woyke T."/>
            <person name="Wu D."/>
            <person name="Gronow S."/>
            <person name="Klenk H.-P."/>
            <person name="Eisen J.A."/>
        </authorList>
    </citation>
    <scope>NUCLEOTIDE SEQUENCE</scope>
    <source>
        <strain evidence="3">Eklund 17B</strain>
    </source>
</reference>
<dbReference type="Pfam" id="PF00258">
    <property type="entry name" value="Flavodoxin_1"/>
    <property type="match status" value="1"/>
</dbReference>
<evidence type="ECO:0000313" key="3">
    <source>
        <dbReference type="EMBL" id="ACD24125.1"/>
    </source>
</evidence>
<dbReference type="InterPro" id="IPR001226">
    <property type="entry name" value="Flavodoxin_CS"/>
</dbReference>
<dbReference type="PANTHER" id="PTHR43717:SF1">
    <property type="entry name" value="ANAEROBIC NITRIC OXIDE REDUCTASE FLAVORUBREDOXIN"/>
    <property type="match status" value="1"/>
</dbReference>
<accession>B2TLE9</accession>
<feature type="domain" description="Flavodoxin-like" evidence="2">
    <location>
        <begin position="251"/>
        <end position="406"/>
    </location>
</feature>
<dbReference type="CDD" id="cd07709">
    <property type="entry name" value="flavodiiron_proteins_MBL-fold"/>
    <property type="match status" value="1"/>
</dbReference>
<dbReference type="GO" id="GO:0010181">
    <property type="term" value="F:FMN binding"/>
    <property type="evidence" value="ECO:0007669"/>
    <property type="project" value="InterPro"/>
</dbReference>
<sequence>MEKNIMLNENIFWVGKVDDRDVPFHRLTLTKGTTYNSYLLMTEKPTVIDTVDISFGREFVENLKNVIELDKIKYIVINHTEPDHSGSLRSLATKATNAVIVCTKPAVNELKEMYKLHDREFLVVGDGDTLDIGGKTLKFIETPYLHTEETMVTYCEEDKILFPCDIFSTHVANYEYFNDMAKKDIKDDFIGYYKLIMHPHRRYVQNMIEKIRNLDIRMIAPSHGFIIRDDIKSFIDIYDNMSKNTDLDKKALILYSTMTGSTKKIATILNEKFEEQNITSEVMDVNKIPMEEVMKSINEADVIFFGSSTRYGDMIGNMEDILKNLKSLNLESKLGAAFGSYGWSGEAIEVVQDYLNETNLKVLNTSHVIKSTGMIDIELPLRIRFSPKEDILKNIERLVTYVSDLLLSTI</sequence>
<dbReference type="PIRSF" id="PIRSF005243">
    <property type="entry name" value="ROO"/>
    <property type="match status" value="1"/>
</dbReference>
<name>B2TLE9_CLOBB</name>
<dbReference type="Gene3D" id="3.40.50.360">
    <property type="match status" value="1"/>
</dbReference>
<dbReference type="InterPro" id="IPR008254">
    <property type="entry name" value="Flavodoxin/NO_synth"/>
</dbReference>
<dbReference type="InterPro" id="IPR045761">
    <property type="entry name" value="ODP_dom"/>
</dbReference>
<protein>
    <submittedName>
        <fullName evidence="3">Flavodoxin</fullName>
    </submittedName>
</protein>
<dbReference type="PROSITE" id="PS50902">
    <property type="entry name" value="FLAVODOXIN_LIKE"/>
    <property type="match status" value="1"/>
</dbReference>
<dbReference type="GO" id="GO:0046872">
    <property type="term" value="F:metal ion binding"/>
    <property type="evidence" value="ECO:0007669"/>
    <property type="project" value="InterPro"/>
</dbReference>
<dbReference type="AlphaFoldDB" id="B2TLE9"/>
<dbReference type="HOGENOM" id="CLU_017490_0_0_9"/>
<accession>U4PGM5</accession>